<evidence type="ECO:0000256" key="8">
    <source>
        <dbReference type="ARBA" id="ARBA00023078"/>
    </source>
</evidence>
<keyword evidence="4 9" id="KW-0349">Heme</keyword>
<dbReference type="EMBL" id="JXBL01000001">
    <property type="protein sequence ID" value="KIE41688.1"/>
    <property type="molecule type" value="Genomic_DNA"/>
</dbReference>
<dbReference type="SUPFAM" id="SSF46626">
    <property type="entry name" value="Cytochrome c"/>
    <property type="match status" value="1"/>
</dbReference>
<dbReference type="Proteomes" id="UP000031433">
    <property type="component" value="Unassembled WGS sequence"/>
</dbReference>
<dbReference type="InterPro" id="IPR009056">
    <property type="entry name" value="Cyt_c-like_dom"/>
</dbReference>
<evidence type="ECO:0000256" key="6">
    <source>
        <dbReference type="ARBA" id="ARBA00022982"/>
    </source>
</evidence>
<reference evidence="12 13" key="1">
    <citation type="submission" date="2015-01" db="EMBL/GenBank/DDBJ databases">
        <title>Genome sequence of the anaerobic bacterium Geobacter soli GSS01, a dissimilatory Fe(III) reducer from soil.</title>
        <authorList>
            <person name="Yang G."/>
            <person name="Zhou S."/>
        </authorList>
    </citation>
    <scope>NUCLEOTIDE SEQUENCE [LARGE SCALE GENOMIC DNA]</scope>
    <source>
        <strain evidence="12 13">GSS01</strain>
    </source>
</reference>
<proteinExistence type="inferred from homology"/>
<dbReference type="AlphaFoldDB" id="A0A0C1TQX5"/>
<name>A0A0C1TQX5_9BACT</name>
<organism evidence="12 13">
    <name type="scientific">Geobacter soli</name>
    <dbReference type="NCBI Taxonomy" id="1510391"/>
    <lineage>
        <taxon>Bacteria</taxon>
        <taxon>Pseudomonadati</taxon>
        <taxon>Thermodesulfobacteriota</taxon>
        <taxon>Desulfuromonadia</taxon>
        <taxon>Geobacterales</taxon>
        <taxon>Geobacteraceae</taxon>
        <taxon>Geobacter</taxon>
    </lineage>
</organism>
<gene>
    <name evidence="12" type="ORF">SE37_03120</name>
</gene>
<keyword evidence="7 9" id="KW-0408">Iron</keyword>
<keyword evidence="5 9" id="KW-0479">Metal-binding</keyword>
<dbReference type="Pfam" id="PF13442">
    <property type="entry name" value="Cytochrome_CBB3"/>
    <property type="match status" value="1"/>
</dbReference>
<accession>A0A0C1TQX5</accession>
<dbReference type="InterPro" id="IPR036909">
    <property type="entry name" value="Cyt_c-like_dom_sf"/>
</dbReference>
<evidence type="ECO:0000256" key="1">
    <source>
        <dbReference type="ARBA" id="ARBA00004518"/>
    </source>
</evidence>
<dbReference type="RefSeq" id="WP_039643549.1">
    <property type="nucleotide sequence ID" value="NZ_JXBL01000001.1"/>
</dbReference>
<sequence length="104" mass="10470">MRRLAPVAACVALALAAGCSGGSGAGGGELFATHCAGCHPQGGNTVHPEKTLARARREANGIRTARDVAAYIRNPGPGMPAFGEAMIPPADALKIGEYVVASFP</sequence>
<dbReference type="GO" id="GO:0005506">
    <property type="term" value="F:iron ion binding"/>
    <property type="evidence" value="ECO:0007669"/>
    <property type="project" value="InterPro"/>
</dbReference>
<dbReference type="GO" id="GO:0009055">
    <property type="term" value="F:electron transfer activity"/>
    <property type="evidence" value="ECO:0007669"/>
    <property type="project" value="InterPro"/>
</dbReference>
<keyword evidence="8" id="KW-0793">Thylakoid</keyword>
<dbReference type="Gene3D" id="1.10.760.10">
    <property type="entry name" value="Cytochrome c-like domain"/>
    <property type="match status" value="1"/>
</dbReference>
<dbReference type="PROSITE" id="PS51257">
    <property type="entry name" value="PROKAR_LIPOPROTEIN"/>
    <property type="match status" value="1"/>
</dbReference>
<feature type="domain" description="Cytochrome c" evidence="11">
    <location>
        <begin position="22"/>
        <end position="103"/>
    </location>
</feature>
<dbReference type="PANTHER" id="PTHR34688:SF2">
    <property type="entry name" value="CYTOCHROME C6, CHLOROPLASTIC"/>
    <property type="match status" value="1"/>
</dbReference>
<feature type="chain" id="PRO_5002157184" evidence="10">
    <location>
        <begin position="26"/>
        <end position="104"/>
    </location>
</feature>
<dbReference type="GO" id="GO:0020037">
    <property type="term" value="F:heme binding"/>
    <property type="evidence" value="ECO:0007669"/>
    <property type="project" value="InterPro"/>
</dbReference>
<keyword evidence="10" id="KW-0732">Signal</keyword>
<dbReference type="InterPro" id="IPR023655">
    <property type="entry name" value="Cyt_C6"/>
</dbReference>
<evidence type="ECO:0000256" key="2">
    <source>
        <dbReference type="ARBA" id="ARBA00009650"/>
    </source>
</evidence>
<evidence type="ECO:0000256" key="10">
    <source>
        <dbReference type="SAM" id="SignalP"/>
    </source>
</evidence>
<dbReference type="GO" id="GO:0031979">
    <property type="term" value="C:plasma membrane-derived thylakoid lumen"/>
    <property type="evidence" value="ECO:0007669"/>
    <property type="project" value="UniProtKB-SubCell"/>
</dbReference>
<protein>
    <submittedName>
        <fullName evidence="12">Cytochrome C</fullName>
    </submittedName>
</protein>
<evidence type="ECO:0000256" key="9">
    <source>
        <dbReference type="PROSITE-ProRule" id="PRU00433"/>
    </source>
</evidence>
<dbReference type="PANTHER" id="PTHR34688">
    <property type="entry name" value="CYTOCHROME C6, CHLOROPLASTIC"/>
    <property type="match status" value="1"/>
</dbReference>
<comment type="subcellular location">
    <subcellularLocation>
        <location evidence="1">Cellular thylakoid lumen</location>
    </subcellularLocation>
</comment>
<comment type="caution">
    <text evidence="12">The sequence shown here is derived from an EMBL/GenBank/DDBJ whole genome shotgun (WGS) entry which is preliminary data.</text>
</comment>
<evidence type="ECO:0000313" key="12">
    <source>
        <dbReference type="EMBL" id="KIE41688.1"/>
    </source>
</evidence>
<evidence type="ECO:0000256" key="4">
    <source>
        <dbReference type="ARBA" id="ARBA00022617"/>
    </source>
</evidence>
<evidence type="ECO:0000256" key="3">
    <source>
        <dbReference type="ARBA" id="ARBA00022448"/>
    </source>
</evidence>
<comment type="similarity">
    <text evidence="2">Belongs to the cytochrome c family. PetJ subfamily.</text>
</comment>
<evidence type="ECO:0000256" key="5">
    <source>
        <dbReference type="ARBA" id="ARBA00022723"/>
    </source>
</evidence>
<evidence type="ECO:0000256" key="7">
    <source>
        <dbReference type="ARBA" id="ARBA00023004"/>
    </source>
</evidence>
<keyword evidence="3" id="KW-0813">Transport</keyword>
<evidence type="ECO:0000259" key="11">
    <source>
        <dbReference type="PROSITE" id="PS51007"/>
    </source>
</evidence>
<keyword evidence="13" id="KW-1185">Reference proteome</keyword>
<feature type="signal peptide" evidence="10">
    <location>
        <begin position="1"/>
        <end position="25"/>
    </location>
</feature>
<dbReference type="PROSITE" id="PS51007">
    <property type="entry name" value="CYTC"/>
    <property type="match status" value="1"/>
</dbReference>
<evidence type="ECO:0000313" key="13">
    <source>
        <dbReference type="Proteomes" id="UP000031433"/>
    </source>
</evidence>
<keyword evidence="6" id="KW-0249">Electron transport</keyword>